<dbReference type="Proteomes" id="UP000031668">
    <property type="component" value="Unassembled WGS sequence"/>
</dbReference>
<dbReference type="PANTHER" id="PTHR47163:SF2">
    <property type="entry name" value="SI:DKEY-17M8.2"/>
    <property type="match status" value="1"/>
</dbReference>
<dbReference type="AlphaFoldDB" id="A0A0C2IX99"/>
<protein>
    <recommendedName>
        <fullName evidence="3">ISXO2-like transposase domain-containing protein</fullName>
    </recommendedName>
</protein>
<name>A0A0C2IX99_THEKT</name>
<organism evidence="1 2">
    <name type="scientific">Thelohanellus kitauei</name>
    <name type="common">Myxosporean</name>
    <dbReference type="NCBI Taxonomy" id="669202"/>
    <lineage>
        <taxon>Eukaryota</taxon>
        <taxon>Metazoa</taxon>
        <taxon>Cnidaria</taxon>
        <taxon>Myxozoa</taxon>
        <taxon>Myxosporea</taxon>
        <taxon>Bivalvulida</taxon>
        <taxon>Platysporina</taxon>
        <taxon>Myxobolidae</taxon>
        <taxon>Thelohanellus</taxon>
    </lineage>
</organism>
<dbReference type="PANTHER" id="PTHR47163">
    <property type="entry name" value="DDE_TNP_IS1595 DOMAIN-CONTAINING PROTEIN"/>
    <property type="match status" value="1"/>
</dbReference>
<dbReference type="EMBL" id="JWZT01005334">
    <property type="protein sequence ID" value="KII61517.1"/>
    <property type="molecule type" value="Genomic_DNA"/>
</dbReference>
<evidence type="ECO:0000313" key="2">
    <source>
        <dbReference type="Proteomes" id="UP000031668"/>
    </source>
</evidence>
<comment type="caution">
    <text evidence="1">The sequence shown here is derived from an EMBL/GenBank/DDBJ whole genome shotgun (WGS) entry which is preliminary data.</text>
</comment>
<dbReference type="InterPro" id="IPR053164">
    <property type="entry name" value="IS1016-like_transposase"/>
</dbReference>
<gene>
    <name evidence="1" type="ORF">RF11_10477</name>
</gene>
<evidence type="ECO:0000313" key="1">
    <source>
        <dbReference type="EMBL" id="KII61517.1"/>
    </source>
</evidence>
<dbReference type="OrthoDB" id="424490at2759"/>
<reference evidence="1 2" key="1">
    <citation type="journal article" date="2014" name="Genome Biol. Evol.">
        <title>The genome of the myxosporean Thelohanellus kitauei shows adaptations to nutrient acquisition within its fish host.</title>
        <authorList>
            <person name="Yang Y."/>
            <person name="Xiong J."/>
            <person name="Zhou Z."/>
            <person name="Huo F."/>
            <person name="Miao W."/>
            <person name="Ran C."/>
            <person name="Liu Y."/>
            <person name="Zhang J."/>
            <person name="Feng J."/>
            <person name="Wang M."/>
            <person name="Wang M."/>
            <person name="Wang L."/>
            <person name="Yao B."/>
        </authorList>
    </citation>
    <scope>NUCLEOTIDE SEQUENCE [LARGE SCALE GENOMIC DNA]</scope>
    <source>
        <strain evidence="1">Wuqing</strain>
    </source>
</reference>
<proteinExistence type="predicted"/>
<keyword evidence="2" id="KW-1185">Reference proteome</keyword>
<evidence type="ECO:0008006" key="3">
    <source>
        <dbReference type="Google" id="ProtNLM"/>
    </source>
</evidence>
<sequence>MIITDCYRSYHNLDTYNHLTVNHSETFKDPITGAYKITVAGTWNAFKIKIARQNRKISIYEEGNILGSTINDFLLNFSRGKDAKAIFVIQFYALSETLYFWI</sequence>
<accession>A0A0C2IX99</accession>